<dbReference type="Proteomes" id="UP000294830">
    <property type="component" value="Unassembled WGS sequence"/>
</dbReference>
<dbReference type="EMBL" id="SLWB01000019">
    <property type="protein sequence ID" value="TCN62209.1"/>
    <property type="molecule type" value="Genomic_DNA"/>
</dbReference>
<dbReference type="Pfam" id="PF01041">
    <property type="entry name" value="DegT_DnrJ_EryC1"/>
    <property type="match status" value="1"/>
</dbReference>
<comment type="caution">
    <text evidence="2">The sequence shown here is derived from an EMBL/GenBank/DDBJ whole genome shotgun (WGS) entry which is preliminary data.</text>
</comment>
<dbReference type="AlphaFoldDB" id="A0A4R2EE01"/>
<reference evidence="2 3" key="1">
    <citation type="submission" date="2019-03" db="EMBL/GenBank/DDBJ databases">
        <title>Genomic Encyclopedia of Archaeal and Bacterial Type Strains, Phase II (KMG-II): from individual species to whole genera.</title>
        <authorList>
            <person name="Goeker M."/>
        </authorList>
    </citation>
    <scope>NUCLEOTIDE SEQUENCE [LARGE SCALE GENOMIC DNA]</scope>
    <source>
        <strain evidence="2 3">RL-C</strain>
    </source>
</reference>
<dbReference type="SUPFAM" id="SSF53383">
    <property type="entry name" value="PLP-dependent transferases"/>
    <property type="match status" value="1"/>
</dbReference>
<gene>
    <name evidence="2" type="ORF">CLV25_11942</name>
</gene>
<keyword evidence="1" id="KW-0663">Pyridoxal phosphate</keyword>
<evidence type="ECO:0000313" key="3">
    <source>
        <dbReference type="Proteomes" id="UP000294830"/>
    </source>
</evidence>
<evidence type="ECO:0000313" key="2">
    <source>
        <dbReference type="EMBL" id="TCN62209.1"/>
    </source>
</evidence>
<dbReference type="Gene3D" id="3.40.640.10">
    <property type="entry name" value="Type I PLP-dependent aspartate aminotransferase-like (Major domain)"/>
    <property type="match status" value="1"/>
</dbReference>
<evidence type="ECO:0008006" key="4">
    <source>
        <dbReference type="Google" id="ProtNLM"/>
    </source>
</evidence>
<dbReference type="InterPro" id="IPR015421">
    <property type="entry name" value="PyrdxlP-dep_Trfase_major"/>
</dbReference>
<protein>
    <recommendedName>
        <fullName evidence="4">dTDP-4-amino-4,6-dideoxygalactose transaminase</fullName>
    </recommendedName>
</protein>
<dbReference type="InterPro" id="IPR000653">
    <property type="entry name" value="DegT/StrS_aminotransferase"/>
</dbReference>
<organism evidence="2 3">
    <name type="scientific">Acetobacteroides hydrogenigenes</name>
    <dbReference type="NCBI Taxonomy" id="979970"/>
    <lineage>
        <taxon>Bacteria</taxon>
        <taxon>Pseudomonadati</taxon>
        <taxon>Bacteroidota</taxon>
        <taxon>Bacteroidia</taxon>
        <taxon>Bacteroidales</taxon>
        <taxon>Rikenellaceae</taxon>
        <taxon>Acetobacteroides</taxon>
    </lineage>
</organism>
<sequence length="348" mass="41618">MIPKFGKELRLRDVFSRKKSNAISGKNVFFLNSASECLVFFLRHIGQKLRVGVPIYTCSSVYNSIIEADCYIVFLDLGLDDDFTSIPRDLDVLIVTHYFGVVNNSISEIKRLYPNLIIVEDCSHVNVKFYKRDRHSDASIFSFNFHKPIALGIGGGIYVNTMYSNLKDDYIQLNTLNWMDNVKKISFILFKYLLQYKFIYITFYPIVLYRRKNDQNRHYNKIVPHRLNKFYLFLLNNLIVNFELCEKSLKRYSFFVNNDKSLITYSYFPIFFESKFKRDVIFDNLIKNKIEAFILWNNCKQHAKYYDRTYIFDSSKNTNYILDHILFIPYKLFSNDYYFYKFEKIVNN</sequence>
<keyword evidence="3" id="KW-1185">Reference proteome</keyword>
<dbReference type="InterPro" id="IPR015424">
    <property type="entry name" value="PyrdxlP-dep_Trfase"/>
</dbReference>
<proteinExistence type="inferred from homology"/>
<dbReference type="OrthoDB" id="1117639at2"/>
<comment type="similarity">
    <text evidence="1">Belongs to the DegT/DnrJ/EryC1 family.</text>
</comment>
<name>A0A4R2EE01_9BACT</name>
<dbReference type="RefSeq" id="WP_131840445.1">
    <property type="nucleotide sequence ID" value="NZ_SLWB01000019.1"/>
</dbReference>
<evidence type="ECO:0000256" key="1">
    <source>
        <dbReference type="RuleBase" id="RU004508"/>
    </source>
</evidence>
<accession>A0A4R2EE01</accession>